<protein>
    <recommendedName>
        <fullName evidence="3">Orc1-like AAA ATPase domain-containing protein</fullName>
    </recommendedName>
</protein>
<dbReference type="EMBL" id="BAAANN010000001">
    <property type="protein sequence ID" value="GAA1938957.1"/>
    <property type="molecule type" value="Genomic_DNA"/>
</dbReference>
<keyword evidence="1" id="KW-0547">Nucleotide-binding</keyword>
<proteinExistence type="predicted"/>
<evidence type="ECO:0000256" key="2">
    <source>
        <dbReference type="ARBA" id="ARBA00022840"/>
    </source>
</evidence>
<dbReference type="PANTHER" id="PTHR16305:SF35">
    <property type="entry name" value="TRANSCRIPTIONAL ACTIVATOR DOMAIN"/>
    <property type="match status" value="1"/>
</dbReference>
<dbReference type="InterPro" id="IPR041664">
    <property type="entry name" value="AAA_16"/>
</dbReference>
<reference evidence="4 5" key="1">
    <citation type="journal article" date="2019" name="Int. J. Syst. Evol. Microbiol.">
        <title>The Global Catalogue of Microorganisms (GCM) 10K type strain sequencing project: providing services to taxonomists for standard genome sequencing and annotation.</title>
        <authorList>
            <consortium name="The Broad Institute Genomics Platform"/>
            <consortium name="The Broad Institute Genome Sequencing Center for Infectious Disease"/>
            <person name="Wu L."/>
            <person name="Ma J."/>
        </authorList>
    </citation>
    <scope>NUCLEOTIDE SEQUENCE [LARGE SCALE GENOMIC DNA]</scope>
    <source>
        <strain evidence="4 5">JCM 14545</strain>
    </source>
</reference>
<dbReference type="RefSeq" id="WP_344412375.1">
    <property type="nucleotide sequence ID" value="NZ_BAAANN010000001.1"/>
</dbReference>
<keyword evidence="2" id="KW-0067">ATP-binding</keyword>
<feature type="domain" description="Orc1-like AAA ATPase" evidence="3">
    <location>
        <begin position="3"/>
        <end position="148"/>
    </location>
</feature>
<evidence type="ECO:0000313" key="5">
    <source>
        <dbReference type="Proteomes" id="UP001501116"/>
    </source>
</evidence>
<dbReference type="PANTHER" id="PTHR16305">
    <property type="entry name" value="TESTICULAR SOLUBLE ADENYLYL CYCLASE"/>
    <property type="match status" value="1"/>
</dbReference>
<sequence>MTLVERDTELAALTRLADDLADGKSSIGLVSGLPGTGRTSLLRAVAAIGEGRRVRVLSARGSVSESGLPFGLVSQLESSLVDTDPPGLGGTVEAGDEGVRTLCARFVALARRRPLLLLLDDIQLADAWSRTWLLALLRRLWQAPLMVVVAGAGAGVPFLADETAEPWQSSGLHWDSVHVLRLRPLTVAGVAAMIGTDERSPAAAEVRRVTGGTPAVVAAVRAGWSPASGLTEQLDRVAADAVRGLVLGHLGRLSDDLLRLLRAFAVASPTLEFDQLRRIAAPQPQSVARAWSALASAGFVHWSGGRRSIDRRIANCVLTGMDPAARAELYGAAAELAHRYAVGEDGVARLLLGSRPIGAGWAAEALLAAAENSRARGDAEFASAYYDRAEREPLSASARTRLTVELATMAAHTGELRLTRAALHAAAGQTAEVRLAAADLMVAGGAKANAVRVLTAACRGSEADQSEKDSIAALYWLATETPEGAESLGVPGVPEQLDPSDADRAGAAAWLAASRGVGCGRARRLARVALRGNSGLFAPRIAAARTLTLTDNPIEAKAGFEAVIADARRRGARATAAAAVLARARVNLRIGDLAAAEADVDGAGEILPAPEWHSSAVGSLLGFRIILRLARGDIDAASRIAEPAVPDAHFRFAQGLLELVHDRPGAAVRHFEECGRDMLGRGWSNPLLLPWRSMAAVGHRATGRHRAAERLVTAETALASRWGTRSVLGLVDFLSGVSRFDMMRFPMTISGLRHERPGPVRAHVLTGEPC</sequence>
<evidence type="ECO:0000313" key="4">
    <source>
        <dbReference type="EMBL" id="GAA1938957.1"/>
    </source>
</evidence>
<dbReference type="Pfam" id="PF13191">
    <property type="entry name" value="AAA_16"/>
    <property type="match status" value="1"/>
</dbReference>
<dbReference type="Proteomes" id="UP001501116">
    <property type="component" value="Unassembled WGS sequence"/>
</dbReference>
<dbReference type="SUPFAM" id="SSF52540">
    <property type="entry name" value="P-loop containing nucleoside triphosphate hydrolases"/>
    <property type="match status" value="1"/>
</dbReference>
<evidence type="ECO:0000256" key="1">
    <source>
        <dbReference type="ARBA" id="ARBA00022741"/>
    </source>
</evidence>
<gene>
    <name evidence="4" type="ORF">GCM10009754_02500</name>
</gene>
<dbReference type="Gene3D" id="3.40.50.300">
    <property type="entry name" value="P-loop containing nucleotide triphosphate hydrolases"/>
    <property type="match status" value="1"/>
</dbReference>
<organism evidence="4 5">
    <name type="scientific">Amycolatopsis minnesotensis</name>
    <dbReference type="NCBI Taxonomy" id="337894"/>
    <lineage>
        <taxon>Bacteria</taxon>
        <taxon>Bacillati</taxon>
        <taxon>Actinomycetota</taxon>
        <taxon>Actinomycetes</taxon>
        <taxon>Pseudonocardiales</taxon>
        <taxon>Pseudonocardiaceae</taxon>
        <taxon>Amycolatopsis</taxon>
    </lineage>
</organism>
<dbReference type="InterPro" id="IPR027417">
    <property type="entry name" value="P-loop_NTPase"/>
</dbReference>
<name>A0ABN2PZ30_9PSEU</name>
<comment type="caution">
    <text evidence="4">The sequence shown here is derived from an EMBL/GenBank/DDBJ whole genome shotgun (WGS) entry which is preliminary data.</text>
</comment>
<keyword evidence="5" id="KW-1185">Reference proteome</keyword>
<evidence type="ECO:0000259" key="3">
    <source>
        <dbReference type="Pfam" id="PF13191"/>
    </source>
</evidence>
<accession>A0ABN2PZ30</accession>